<evidence type="ECO:0000313" key="3">
    <source>
        <dbReference type="EMBL" id="CEL68310.1"/>
    </source>
</evidence>
<feature type="region of interest" description="Disordered" evidence="1">
    <location>
        <begin position="312"/>
        <end position="365"/>
    </location>
</feature>
<dbReference type="OrthoDB" id="269804at2759"/>
<evidence type="ECO:0000313" key="2">
    <source>
        <dbReference type="EMBL" id="CBZ51005.1"/>
    </source>
</evidence>
<dbReference type="GeneID" id="13439991"/>
<feature type="compositionally biased region" description="Basic and acidic residues" evidence="1">
    <location>
        <begin position="57"/>
        <end position="66"/>
    </location>
</feature>
<proteinExistence type="predicted"/>
<name>F0VBM1_NEOCL</name>
<feature type="compositionally biased region" description="Acidic residues" evidence="1">
    <location>
        <begin position="348"/>
        <end position="365"/>
    </location>
</feature>
<dbReference type="EMBL" id="FR823385">
    <property type="protein sequence ID" value="CBZ51005.1"/>
    <property type="molecule type" value="Genomic_DNA"/>
</dbReference>
<reference evidence="3" key="4">
    <citation type="journal article" date="2015" name="PLoS ONE">
        <title>Comprehensive Evaluation of Toxoplasma gondii VEG and Neospora caninum LIV Genomes with Tachyzoite Stage Transcriptome and Proteome Defines Novel Transcript Features.</title>
        <authorList>
            <person name="Ramaprasad A."/>
            <person name="Mourier T."/>
            <person name="Naeem R."/>
            <person name="Malas T.B."/>
            <person name="Moussa E."/>
            <person name="Panigrahi A."/>
            <person name="Vermont S.J."/>
            <person name="Otto T.D."/>
            <person name="Wastling J."/>
            <person name="Pain A."/>
        </authorList>
    </citation>
    <scope>NUCLEOTIDE SEQUENCE</scope>
    <source>
        <strain evidence="3">Liverpool</strain>
    </source>
</reference>
<dbReference type="InParanoid" id="F0VBM1"/>
<feature type="compositionally biased region" description="Basic residues" evidence="1">
    <location>
        <begin position="77"/>
        <end position="87"/>
    </location>
</feature>
<gene>
    <name evidence="3" type="ORF">BN1204_040800</name>
    <name evidence="2" type="ORF">NCLIV_040800</name>
</gene>
<dbReference type="SUPFAM" id="SSF75217">
    <property type="entry name" value="alpha/beta knot"/>
    <property type="match status" value="1"/>
</dbReference>
<dbReference type="InterPro" id="IPR029028">
    <property type="entry name" value="Alpha/beta_knot_MTases"/>
</dbReference>
<feature type="region of interest" description="Disordered" evidence="1">
    <location>
        <begin position="1"/>
        <end position="96"/>
    </location>
</feature>
<feature type="compositionally biased region" description="Basic residues" evidence="1">
    <location>
        <begin position="1"/>
        <end position="10"/>
    </location>
</feature>
<dbReference type="InterPro" id="IPR029026">
    <property type="entry name" value="tRNA_m1G_MTases_N"/>
</dbReference>
<dbReference type="VEuPathDB" id="ToxoDB:NCLIV_040800"/>
<evidence type="ECO:0000313" key="4">
    <source>
        <dbReference type="Proteomes" id="UP000007494"/>
    </source>
</evidence>
<feature type="compositionally biased region" description="Low complexity" evidence="1">
    <location>
        <begin position="12"/>
        <end position="26"/>
    </location>
</feature>
<dbReference type="EMBL" id="LN714484">
    <property type="protein sequence ID" value="CEL68310.1"/>
    <property type="molecule type" value="Genomic_DNA"/>
</dbReference>
<reference evidence="4" key="3">
    <citation type="journal article" date="2012" name="PLoS Pathog.">
        <title>Comparative genomics of the apicomplexan parasites Toxoplasma gondii and Neospora caninum: Coccidia differing in host range and transmission strategy.</title>
        <authorList>
            <person name="Reid A.J."/>
            <person name="Vermont S.J."/>
            <person name="Cotton J.A."/>
            <person name="Harris D."/>
            <person name="Hill-Cawthorne G.A."/>
            <person name="Konen-Waisman S."/>
            <person name="Latham S.M."/>
            <person name="Mourier T."/>
            <person name="Norton R."/>
            <person name="Quail M.A."/>
            <person name="Sanders M."/>
            <person name="Shanmugam D."/>
            <person name="Sohal A."/>
            <person name="Wasmuth J.D."/>
            <person name="Brunk B."/>
            <person name="Grigg M.E."/>
            <person name="Howard J.C."/>
            <person name="Parkinson J."/>
            <person name="Roos D.S."/>
            <person name="Trees A.J."/>
            <person name="Berriman M."/>
            <person name="Pain A."/>
            <person name="Wastling J.M."/>
        </authorList>
    </citation>
    <scope>NUCLEOTIDE SEQUENCE [LARGE SCALE GENOMIC DNA]</scope>
    <source>
        <strain evidence="4">Liverpool</strain>
    </source>
</reference>
<feature type="compositionally biased region" description="Basic and acidic residues" evidence="1">
    <location>
        <begin position="337"/>
        <end position="347"/>
    </location>
</feature>
<dbReference type="AlphaFoldDB" id="F0VBM1"/>
<protein>
    <submittedName>
        <fullName evidence="2">Uncharacterized protein</fullName>
    </submittedName>
</protein>
<reference evidence="2" key="1">
    <citation type="submission" date="2011-02" db="EMBL/GenBank/DDBJ databases">
        <authorList>
            <person name="Aslett M."/>
        </authorList>
    </citation>
    <scope>NUCLEOTIDE SEQUENCE</scope>
    <source>
        <strain evidence="2">Liverpool</strain>
    </source>
</reference>
<sequence>MQQKKKRSVHHAAAAAESGSAEENAAFLAASSTSDAAQHLLTQPAVEPRMKKKVRRQRETGAEAHAAEPASTASPRAVRRSLGHRRAGATDKSQGHSTNCCIVLTHCPLYLFRDKRHSSTASLLNLDDHRYLLMGRSSSPTADNFAFPFLDKMQAQLRQLHDPVLQRSSELAEAAAVQDRGIAAAIEAAGARASALAEDRRLLLEASMRSDVVHQCLLNLLDSVAVSQLRTGVPHFAGGTNACGEDTPGAESTAAVGGGGKGKPSGKPAQPRDMNLDFLLHTMDGKLLRISPSFRVPRNFKVFKKVATMALSSPTGKLRGSSTARTDKTRRHGWAPAERERTAPEDRASDEDSEADAHPEEEEETLIEVLQPPFWRHLPNNYRPICLSASRHAPKVVLRRLMTELREQTDLVFMISACPYLDAAAIPRCLVRPRTPLLVNGKEESKAPGPALKDGVPGLADFVPEGQQSQGDDACDSTPVAISISNFPMSAAVKCDRLIYELTSFLPSTPPS</sequence>
<dbReference type="Proteomes" id="UP000007494">
    <property type="component" value="Chromosome IX"/>
</dbReference>
<organism evidence="2 4">
    <name type="scientific">Neospora caninum (strain Liverpool)</name>
    <dbReference type="NCBI Taxonomy" id="572307"/>
    <lineage>
        <taxon>Eukaryota</taxon>
        <taxon>Sar</taxon>
        <taxon>Alveolata</taxon>
        <taxon>Apicomplexa</taxon>
        <taxon>Conoidasida</taxon>
        <taxon>Coccidia</taxon>
        <taxon>Eucoccidiorida</taxon>
        <taxon>Eimeriorina</taxon>
        <taxon>Sarcocystidae</taxon>
        <taxon>Neospora</taxon>
    </lineage>
</organism>
<feature type="compositionally biased region" description="Polar residues" evidence="1">
    <location>
        <begin position="312"/>
        <end position="324"/>
    </location>
</feature>
<dbReference type="OMA" id="LQPPFWR"/>
<accession>F0VBM1</accession>
<reference evidence="2" key="2">
    <citation type="submission" date="2011-03" db="EMBL/GenBank/DDBJ databases">
        <title>Comparative genomics and transcriptomics of Neospora caninum and Toxoplasma gondii.</title>
        <authorList>
            <person name="Reid A.J."/>
            <person name="Sohal A."/>
            <person name="Harris D."/>
            <person name="Quail M."/>
            <person name="Sanders M."/>
            <person name="Berriman M."/>
            <person name="Wastling J.M."/>
            <person name="Pain A."/>
        </authorList>
    </citation>
    <scope>NUCLEOTIDE SEQUENCE</scope>
    <source>
        <strain evidence="2">Liverpool</strain>
    </source>
</reference>
<feature type="region of interest" description="Disordered" evidence="1">
    <location>
        <begin position="243"/>
        <end position="273"/>
    </location>
</feature>
<dbReference type="eggNOG" id="ENOG502QZBN">
    <property type="taxonomic scope" value="Eukaryota"/>
</dbReference>
<evidence type="ECO:0000256" key="1">
    <source>
        <dbReference type="SAM" id="MobiDB-lite"/>
    </source>
</evidence>
<keyword evidence="4" id="KW-1185">Reference proteome</keyword>
<dbReference type="Gene3D" id="3.40.1280.10">
    <property type="match status" value="1"/>
</dbReference>
<dbReference type="RefSeq" id="XP_003881038.1">
    <property type="nucleotide sequence ID" value="XM_003880989.1"/>
</dbReference>